<evidence type="ECO:0000313" key="2">
    <source>
        <dbReference type="Proteomes" id="UP001275315"/>
    </source>
</evidence>
<dbReference type="Proteomes" id="UP001275315">
    <property type="component" value="Unassembled WGS sequence"/>
</dbReference>
<name>A0ABU5CMR4_9BACI</name>
<proteinExistence type="predicted"/>
<keyword evidence="2" id="KW-1185">Reference proteome</keyword>
<sequence length="81" mass="9324">MQIKFQDSYTTRVDSGITLPFQLSLIVGEGYNEKEIEITNLTTSIYRIPQFMYEIQELKNLMMKIDGDMTEQVDVVGGLLK</sequence>
<accession>A0ABU5CMR4</accession>
<reference evidence="1 2" key="1">
    <citation type="submission" date="2023-10" db="EMBL/GenBank/DDBJ databases">
        <title>Virgibacillus soli CC-YMP-6 genome.</title>
        <authorList>
            <person name="Miliotis G."/>
            <person name="Sengupta P."/>
            <person name="Hameed A."/>
            <person name="Chuvochina M."/>
            <person name="Mcdonagh F."/>
            <person name="Simpson A.C."/>
            <person name="Singh N.K."/>
            <person name="Rekha P.D."/>
            <person name="Raman K."/>
            <person name="Hugenholtz P."/>
            <person name="Venkateswaran K."/>
        </authorList>
    </citation>
    <scope>NUCLEOTIDE SEQUENCE [LARGE SCALE GENOMIC DNA]</scope>
    <source>
        <strain evidence="1 2">CC-YMP-6</strain>
    </source>
</reference>
<protein>
    <submittedName>
        <fullName evidence="1">Uncharacterized protein</fullName>
    </submittedName>
</protein>
<gene>
    <name evidence="1" type="ORF">RWD45_02380</name>
</gene>
<evidence type="ECO:0000313" key="1">
    <source>
        <dbReference type="EMBL" id="MDY0407662.1"/>
    </source>
</evidence>
<organism evidence="1 2">
    <name type="scientific">Paracerasibacillus soli</name>
    <dbReference type="NCBI Taxonomy" id="480284"/>
    <lineage>
        <taxon>Bacteria</taxon>
        <taxon>Bacillati</taxon>
        <taxon>Bacillota</taxon>
        <taxon>Bacilli</taxon>
        <taxon>Bacillales</taxon>
        <taxon>Bacillaceae</taxon>
        <taxon>Paracerasibacillus</taxon>
    </lineage>
</organism>
<dbReference type="EMBL" id="JAWDIQ010000001">
    <property type="protein sequence ID" value="MDY0407662.1"/>
    <property type="molecule type" value="Genomic_DNA"/>
</dbReference>
<dbReference type="RefSeq" id="WP_320378457.1">
    <property type="nucleotide sequence ID" value="NZ_JAWDIQ010000001.1"/>
</dbReference>
<comment type="caution">
    <text evidence="1">The sequence shown here is derived from an EMBL/GenBank/DDBJ whole genome shotgun (WGS) entry which is preliminary data.</text>
</comment>